<evidence type="ECO:0000313" key="2">
    <source>
        <dbReference type="Proteomes" id="UP001372338"/>
    </source>
</evidence>
<protein>
    <submittedName>
        <fullName evidence="1">Uncharacterized protein</fullName>
    </submittedName>
</protein>
<dbReference type="AlphaFoldDB" id="A0AAN9FEN9"/>
<evidence type="ECO:0000313" key="1">
    <source>
        <dbReference type="EMBL" id="KAK7275097.1"/>
    </source>
</evidence>
<organism evidence="1 2">
    <name type="scientific">Crotalaria pallida</name>
    <name type="common">Smooth rattlebox</name>
    <name type="synonym">Crotalaria striata</name>
    <dbReference type="NCBI Taxonomy" id="3830"/>
    <lineage>
        <taxon>Eukaryota</taxon>
        <taxon>Viridiplantae</taxon>
        <taxon>Streptophyta</taxon>
        <taxon>Embryophyta</taxon>
        <taxon>Tracheophyta</taxon>
        <taxon>Spermatophyta</taxon>
        <taxon>Magnoliopsida</taxon>
        <taxon>eudicotyledons</taxon>
        <taxon>Gunneridae</taxon>
        <taxon>Pentapetalae</taxon>
        <taxon>rosids</taxon>
        <taxon>fabids</taxon>
        <taxon>Fabales</taxon>
        <taxon>Fabaceae</taxon>
        <taxon>Papilionoideae</taxon>
        <taxon>50 kb inversion clade</taxon>
        <taxon>genistoids sensu lato</taxon>
        <taxon>core genistoids</taxon>
        <taxon>Crotalarieae</taxon>
        <taxon>Crotalaria</taxon>
    </lineage>
</organism>
<dbReference type="EMBL" id="JAYWIO010000003">
    <property type="protein sequence ID" value="KAK7275097.1"/>
    <property type="molecule type" value="Genomic_DNA"/>
</dbReference>
<dbReference type="Proteomes" id="UP001372338">
    <property type="component" value="Unassembled WGS sequence"/>
</dbReference>
<keyword evidence="2" id="KW-1185">Reference proteome</keyword>
<proteinExistence type="predicted"/>
<comment type="caution">
    <text evidence="1">The sequence shown here is derived from an EMBL/GenBank/DDBJ whole genome shotgun (WGS) entry which is preliminary data.</text>
</comment>
<reference evidence="1 2" key="1">
    <citation type="submission" date="2024-01" db="EMBL/GenBank/DDBJ databases">
        <title>The genomes of 5 underutilized Papilionoideae crops provide insights into root nodulation and disease resistanc.</title>
        <authorList>
            <person name="Yuan L."/>
        </authorList>
    </citation>
    <scope>NUCLEOTIDE SEQUENCE [LARGE SCALE GENOMIC DNA]</scope>
    <source>
        <strain evidence="1">ZHUSHIDOU_FW_LH</strain>
        <tissue evidence="1">Leaf</tissue>
    </source>
</reference>
<gene>
    <name evidence="1" type="ORF">RIF29_16204</name>
</gene>
<accession>A0AAN9FEN9</accession>
<sequence>MVVGPCFSMVGPLLMKEREKTEMVVVVNRFVKVIEKVKSKVEKMMVLAKLEMKGNVRVNNTAEIDNKFFMVGCRVVLVVGNGEEEFVEAFVCYVGRKKVG</sequence>
<name>A0AAN9FEN9_CROPI</name>